<name>A0ABT8D2W9_9RHOB</name>
<dbReference type="PANTHER" id="PTHR30469">
    <property type="entry name" value="MULTIDRUG RESISTANCE PROTEIN MDTA"/>
    <property type="match status" value="1"/>
</dbReference>
<dbReference type="PANTHER" id="PTHR30469:SF15">
    <property type="entry name" value="HLYD FAMILY OF SECRETION PROTEINS"/>
    <property type="match status" value="1"/>
</dbReference>
<evidence type="ECO:0000313" key="1">
    <source>
        <dbReference type="EMBL" id="MDN3711095.1"/>
    </source>
</evidence>
<comment type="caution">
    <text evidence="1">The sequence shown here is derived from an EMBL/GenBank/DDBJ whole genome shotgun (WGS) entry which is preliminary data.</text>
</comment>
<protein>
    <submittedName>
        <fullName evidence="1">Biotin/lipoyl-binding protein</fullName>
    </submittedName>
</protein>
<sequence length="239" mass="24301">MQKITAVAVVRAKPSSGACAAFSGLRRASLRLTLLLGAAVSAVGTVPFAVRADEVPEAAPLAAELPLVTLGTAETAQVQARVAVSGSLVARHDVMIYPSVSGYAVTEILADVGDRVEAGQVLARLQDQTLAAQLAQAEADYQRADAGVKQAQSQILSTEAALTEAASVLERARRLRQSGSGSQATLDQAVASEAAARAAAASAGSGLSVARAALALAEASRDIARLNLDYTRITTPVAG</sequence>
<reference evidence="2" key="1">
    <citation type="journal article" date="2019" name="Int. J. Syst. Evol. Microbiol.">
        <title>The Global Catalogue of Microorganisms (GCM) 10K type strain sequencing project: providing services to taxonomists for standard genome sequencing and annotation.</title>
        <authorList>
            <consortium name="The Broad Institute Genomics Platform"/>
            <consortium name="The Broad Institute Genome Sequencing Center for Infectious Disease"/>
            <person name="Wu L."/>
            <person name="Ma J."/>
        </authorList>
    </citation>
    <scope>NUCLEOTIDE SEQUENCE [LARGE SCALE GENOMIC DNA]</scope>
    <source>
        <strain evidence="2">CECT 8482</strain>
    </source>
</reference>
<dbReference type="Gene3D" id="2.40.50.100">
    <property type="match status" value="1"/>
</dbReference>
<dbReference type="RefSeq" id="WP_377786027.1">
    <property type="nucleotide sequence ID" value="NZ_JBHUOC010000001.1"/>
</dbReference>
<organism evidence="1 2">
    <name type="scientific">Paracoccus cavernae</name>
    <dbReference type="NCBI Taxonomy" id="1571207"/>
    <lineage>
        <taxon>Bacteria</taxon>
        <taxon>Pseudomonadati</taxon>
        <taxon>Pseudomonadota</taxon>
        <taxon>Alphaproteobacteria</taxon>
        <taxon>Rhodobacterales</taxon>
        <taxon>Paracoccaceae</taxon>
        <taxon>Paracoccus</taxon>
    </lineage>
</organism>
<dbReference type="SUPFAM" id="SSF111369">
    <property type="entry name" value="HlyD-like secretion proteins"/>
    <property type="match status" value="1"/>
</dbReference>
<dbReference type="Gene3D" id="1.10.287.470">
    <property type="entry name" value="Helix hairpin bin"/>
    <property type="match status" value="1"/>
</dbReference>
<gene>
    <name evidence="1" type="ORF">QWZ10_03350</name>
</gene>
<dbReference type="Proteomes" id="UP001243846">
    <property type="component" value="Unassembled WGS sequence"/>
</dbReference>
<proteinExistence type="predicted"/>
<accession>A0ABT8D2W9</accession>
<keyword evidence="2" id="KW-1185">Reference proteome</keyword>
<dbReference type="EMBL" id="JAUFRC010000001">
    <property type="protein sequence ID" value="MDN3711095.1"/>
    <property type="molecule type" value="Genomic_DNA"/>
</dbReference>
<evidence type="ECO:0000313" key="2">
    <source>
        <dbReference type="Proteomes" id="UP001243846"/>
    </source>
</evidence>